<dbReference type="HOGENOM" id="CLU_047565_1_0_10"/>
<sequence length="351" mass="38925">MKKLISLSIIYYLFLNLTNAQEEKSTLLGLEISGSVDTYWKYDFQNQPNIKTYFTEDNNSVSIGMVDLALKKKTGRASFVGELSFGPRGQYRSILNGDGQAGDDNNSFHIQNLYVSYDLTEKLSMTAGFMGTFVGYEVICPSNNFHYSTSYLFGAGPFQDAGLKANYTFSEKVALMVGIFNDWNVYQDFNGVSHFGSQLSIIPNEASSFYLNFLTGSSVGGAANYSSGTLLDLVGNYSFSPRFTLGLNATNYNQKGDAGYSGIALYPRVNINENIGIGIRGEYFKTKDAPLLAIEENEIWSATLSGHLRHHGFSFIPEVRFDNSKNEMFVKKDLSPTKNAGQFSMALVYAF</sequence>
<dbReference type="SUPFAM" id="SSF56935">
    <property type="entry name" value="Porins"/>
    <property type="match status" value="1"/>
</dbReference>
<dbReference type="AlphaFoldDB" id="C2G3H5"/>
<dbReference type="EMBL" id="ACHB01000092">
    <property type="protein sequence ID" value="EEI90180.1"/>
    <property type="molecule type" value="Genomic_DNA"/>
</dbReference>
<dbReference type="InterPro" id="IPR011486">
    <property type="entry name" value="BBP2"/>
</dbReference>
<comment type="caution">
    <text evidence="1">The sequence shown here is derived from an EMBL/GenBank/DDBJ whole genome shotgun (WGS) entry which is preliminary data.</text>
</comment>
<accession>C2G3H5</accession>
<evidence type="ECO:0000313" key="1">
    <source>
        <dbReference type="EMBL" id="EEI90180.1"/>
    </source>
</evidence>
<reference evidence="1 2" key="1">
    <citation type="submission" date="2009-01" db="EMBL/GenBank/DDBJ databases">
        <authorList>
            <person name="Qin X."/>
            <person name="Bachman B."/>
            <person name="Battles P."/>
            <person name="Bell A."/>
            <person name="Bess C."/>
            <person name="Bickham C."/>
            <person name="Chaboub L."/>
            <person name="Chen D."/>
            <person name="Coyle M."/>
            <person name="Deiros D.R."/>
            <person name="Dinh H."/>
            <person name="Forbes L."/>
            <person name="Fowler G."/>
            <person name="Francisco L."/>
            <person name="Fu Q."/>
            <person name="Gubbala S."/>
            <person name="Hale W."/>
            <person name="Han Y."/>
            <person name="Hemphill L."/>
            <person name="Highlander S.K."/>
            <person name="Hirani K."/>
            <person name="Hogues M."/>
            <person name="Jackson L."/>
            <person name="Jakkamsetti A."/>
            <person name="Javaid M."/>
            <person name="Jiang H."/>
            <person name="Korchina V."/>
            <person name="Kovar C."/>
            <person name="Lara F."/>
            <person name="Lee S."/>
            <person name="Mata R."/>
            <person name="Mathew T."/>
            <person name="Moen C."/>
            <person name="Morales K."/>
            <person name="Munidasa M."/>
            <person name="Nazareth L."/>
            <person name="Ngo R."/>
            <person name="Nguyen L."/>
            <person name="Okwuonu G."/>
            <person name="Ongeri F."/>
            <person name="Patil S."/>
            <person name="Petrosino J."/>
            <person name="Pham C."/>
            <person name="Pham P."/>
            <person name="Pu L.-L."/>
            <person name="Puazo M."/>
            <person name="Raj R."/>
            <person name="Reid J."/>
            <person name="Rouhana J."/>
            <person name="Saada N."/>
            <person name="Shang Y."/>
            <person name="Simmons D."/>
            <person name="Thornton R."/>
            <person name="Warren J."/>
            <person name="Weissenberger G."/>
            <person name="Zhang J."/>
            <person name="Zhang L."/>
            <person name="Zhou C."/>
            <person name="Zhu D."/>
            <person name="Muzny D."/>
            <person name="Worley K."/>
            <person name="Gibbs R."/>
        </authorList>
    </citation>
    <scope>NUCLEOTIDE SEQUENCE [LARGE SCALE GENOMIC DNA]</scope>
    <source>
        <strain evidence="1 2">ATCC 33300</strain>
    </source>
</reference>
<evidence type="ECO:0000313" key="2">
    <source>
        <dbReference type="Proteomes" id="UP000006241"/>
    </source>
</evidence>
<evidence type="ECO:0008006" key="3">
    <source>
        <dbReference type="Google" id="ProtNLM"/>
    </source>
</evidence>
<proteinExistence type="predicted"/>
<gene>
    <name evidence="1" type="ORF">HMPREF0765_4131</name>
</gene>
<organism evidence="1 2">
    <name type="scientific">Sphingobacterium spiritivorum ATCC 33300</name>
    <dbReference type="NCBI Taxonomy" id="525372"/>
    <lineage>
        <taxon>Bacteria</taxon>
        <taxon>Pseudomonadati</taxon>
        <taxon>Bacteroidota</taxon>
        <taxon>Sphingobacteriia</taxon>
        <taxon>Sphingobacteriales</taxon>
        <taxon>Sphingobacteriaceae</taxon>
        <taxon>Sphingobacterium</taxon>
    </lineage>
</organism>
<dbReference type="RefSeq" id="WP_003003502.1">
    <property type="nucleotide sequence ID" value="NZ_GG668630.1"/>
</dbReference>
<dbReference type="Proteomes" id="UP000006241">
    <property type="component" value="Unassembled WGS sequence"/>
</dbReference>
<dbReference type="Pfam" id="PF07642">
    <property type="entry name" value="BBP2"/>
    <property type="match status" value="1"/>
</dbReference>
<protein>
    <recommendedName>
        <fullName evidence="3">Outer membrane insertion signal domain protein</fullName>
    </recommendedName>
</protein>
<name>C2G3H5_SPHSI</name>